<dbReference type="InterPro" id="IPR017733">
    <property type="entry name" value="OmpA-like_dom_proteobacteria"/>
</dbReference>
<organism evidence="4 5">
    <name type="scientific">Plasticicumulans acidivorans</name>
    <dbReference type="NCBI Taxonomy" id="886464"/>
    <lineage>
        <taxon>Bacteria</taxon>
        <taxon>Pseudomonadati</taxon>
        <taxon>Pseudomonadota</taxon>
        <taxon>Gammaproteobacteria</taxon>
        <taxon>Candidatus Competibacteraceae</taxon>
        <taxon>Plasticicumulans</taxon>
    </lineage>
</organism>
<gene>
    <name evidence="4" type="ORF">C7443_102444</name>
</gene>
<dbReference type="Gene3D" id="3.30.1330.60">
    <property type="entry name" value="OmpA-like domain"/>
    <property type="match status" value="1"/>
</dbReference>
<dbReference type="InterPro" id="IPR017732">
    <property type="entry name" value="T4/T6SS_DotU"/>
</dbReference>
<feature type="domain" description="OmpA-like" evidence="3">
    <location>
        <begin position="332"/>
        <end position="452"/>
    </location>
</feature>
<dbReference type="PANTHER" id="PTHR38033">
    <property type="entry name" value="MEMBRANE PROTEIN-RELATED"/>
    <property type="match status" value="1"/>
</dbReference>
<evidence type="ECO:0000259" key="3">
    <source>
        <dbReference type="PROSITE" id="PS51123"/>
    </source>
</evidence>
<name>A0A317MZI1_9GAMM</name>
<comment type="caution">
    <text evidence="4">The sequence shown here is derived from an EMBL/GenBank/DDBJ whole genome shotgun (WGS) entry which is preliminary data.</text>
</comment>
<keyword evidence="1" id="KW-0472">Membrane</keyword>
<dbReference type="RefSeq" id="WP_110017417.1">
    <property type="nucleotide sequence ID" value="NZ_QGTJ01000002.1"/>
</dbReference>
<reference evidence="4 5" key="1">
    <citation type="submission" date="2018-05" db="EMBL/GenBank/DDBJ databases">
        <title>Genomic Encyclopedia of Type Strains, Phase IV (KMG-IV): sequencing the most valuable type-strain genomes for metagenomic binning, comparative biology and taxonomic classification.</title>
        <authorList>
            <person name="Goeker M."/>
        </authorList>
    </citation>
    <scope>NUCLEOTIDE SEQUENCE [LARGE SCALE GENOMIC DNA]</scope>
    <source>
        <strain evidence="4 5">DSM 23606</strain>
    </source>
</reference>
<dbReference type="NCBIfam" id="TIGR03349">
    <property type="entry name" value="IV_VI_DotU"/>
    <property type="match status" value="1"/>
</dbReference>
<feature type="compositionally biased region" description="Low complexity" evidence="2">
    <location>
        <begin position="22"/>
        <end position="35"/>
    </location>
</feature>
<dbReference type="InterPro" id="IPR036737">
    <property type="entry name" value="OmpA-like_sf"/>
</dbReference>
<dbReference type="Proteomes" id="UP000246569">
    <property type="component" value="Unassembled WGS sequence"/>
</dbReference>
<dbReference type="PANTHER" id="PTHR38033:SF1">
    <property type="entry name" value="DOTU FAMILY TYPE IV_VI SECRETION SYSTEM PROTEIN"/>
    <property type="match status" value="1"/>
</dbReference>
<feature type="region of interest" description="Disordered" evidence="2">
    <location>
        <begin position="1"/>
        <end position="47"/>
    </location>
</feature>
<dbReference type="NCBIfam" id="NF038228">
    <property type="entry name" value="IcmH_DotU_IVB"/>
    <property type="match status" value="1"/>
</dbReference>
<dbReference type="InterPro" id="IPR006665">
    <property type="entry name" value="OmpA-like"/>
</dbReference>
<dbReference type="InterPro" id="IPR038522">
    <property type="entry name" value="T4/T6SS_DotU_sf"/>
</dbReference>
<dbReference type="CDD" id="cd07185">
    <property type="entry name" value="OmpA_C-like"/>
    <property type="match status" value="1"/>
</dbReference>
<dbReference type="EMBL" id="QGTJ01000002">
    <property type="protein sequence ID" value="PWV64791.1"/>
    <property type="molecule type" value="Genomic_DNA"/>
</dbReference>
<protein>
    <submittedName>
        <fullName evidence="4">Type VI secretion system protein ImpK</fullName>
    </submittedName>
</protein>
<evidence type="ECO:0000256" key="2">
    <source>
        <dbReference type="SAM" id="MobiDB-lite"/>
    </source>
</evidence>
<dbReference type="SUPFAM" id="SSF103088">
    <property type="entry name" value="OmpA-like"/>
    <property type="match status" value="1"/>
</dbReference>
<keyword evidence="5" id="KW-1185">Reference proteome</keyword>
<evidence type="ECO:0000313" key="4">
    <source>
        <dbReference type="EMBL" id="PWV64791.1"/>
    </source>
</evidence>
<dbReference type="OrthoDB" id="345640at2"/>
<dbReference type="GO" id="GO:0016020">
    <property type="term" value="C:membrane"/>
    <property type="evidence" value="ECO:0007669"/>
    <property type="project" value="UniProtKB-UniRule"/>
</dbReference>
<dbReference type="PROSITE" id="PS51123">
    <property type="entry name" value="OMPA_2"/>
    <property type="match status" value="1"/>
</dbReference>
<dbReference type="Pfam" id="PF09850">
    <property type="entry name" value="DotU"/>
    <property type="match status" value="1"/>
</dbReference>
<feature type="region of interest" description="Disordered" evidence="2">
    <location>
        <begin position="416"/>
        <end position="437"/>
    </location>
</feature>
<feature type="compositionally biased region" description="Pro residues" evidence="2">
    <location>
        <begin position="36"/>
        <end position="45"/>
    </location>
</feature>
<evidence type="ECO:0000256" key="1">
    <source>
        <dbReference type="PROSITE-ProRule" id="PRU00473"/>
    </source>
</evidence>
<proteinExistence type="predicted"/>
<dbReference type="AlphaFoldDB" id="A0A317MZI1"/>
<evidence type="ECO:0000313" key="5">
    <source>
        <dbReference type="Proteomes" id="UP000246569"/>
    </source>
</evidence>
<sequence>MVDPNDPFAGLAGDPGDRTVIRPRPGGRPAAGPAPTSAPPPPPPSTAAVAPLELHGGGVNRLERAAASLLALVPALRNSLNHPDPLGLRNRLALEIRAAETRARDDGATPEQLFAMRYVLCSLLDETVMATPWGTSSGWSAQTLLVQFHNETWGGEKVFLLLDKMLQDPRNNLDVLELLYVVLALGFEGRYHVLPDGRNQLEALRERLYRTIRTVRGEFERELSAHWRAAEVKRNPLSHYVPLWALGALAASLLLGLYLWLRTDINAQAEPVYANLHALGDDLAAKVTRPLAAPPPVAVTPAPPPPKPVPPKLRGFLENEIRQGLVAVDDRDDRSIITIHGDGLFASASASVKENYLPLLGRIAAELKTKEGAVLVTGHSDNRPIRSLRFESNWKLSQARAEAVVQILAAGSGQPDRFTAEGRADTEPVASNDTADGRARNRRVEITLFAPGVR</sequence>
<dbReference type="Gene3D" id="1.25.40.590">
    <property type="entry name" value="Type IV / VI secretion system, DotU"/>
    <property type="match status" value="1"/>
</dbReference>
<accession>A0A317MZI1</accession>
<dbReference type="NCBIfam" id="TIGR03350">
    <property type="entry name" value="type_VI_ompA"/>
    <property type="match status" value="1"/>
</dbReference>
<dbReference type="NCBIfam" id="NF005444">
    <property type="entry name" value="PRK07033.1"/>
    <property type="match status" value="1"/>
</dbReference>
<dbReference type="Pfam" id="PF00691">
    <property type="entry name" value="OmpA"/>
    <property type="match status" value="1"/>
</dbReference>